<dbReference type="AlphaFoldDB" id="A0A1G5SF01"/>
<dbReference type="STRING" id="51642.NSMM_410018"/>
<protein>
    <submittedName>
        <fullName evidence="2">Uncharacterized protein</fullName>
    </submittedName>
</protein>
<dbReference type="RefSeq" id="WP_090286376.1">
    <property type="nucleotide sequence ID" value="NZ_FMWO01000049.1"/>
</dbReference>
<evidence type="ECO:0000313" key="2">
    <source>
        <dbReference type="EMBL" id="SCZ85783.1"/>
    </source>
</evidence>
<organism evidence="2 3">
    <name type="scientific">Nitrosomonas mobilis</name>
    <dbReference type="NCBI Taxonomy" id="51642"/>
    <lineage>
        <taxon>Bacteria</taxon>
        <taxon>Pseudomonadati</taxon>
        <taxon>Pseudomonadota</taxon>
        <taxon>Betaproteobacteria</taxon>
        <taxon>Nitrosomonadales</taxon>
        <taxon>Nitrosomonadaceae</taxon>
        <taxon>Nitrosomonas</taxon>
    </lineage>
</organism>
<proteinExistence type="predicted"/>
<keyword evidence="3" id="KW-1185">Reference proteome</keyword>
<dbReference type="EMBL" id="FMWO01000049">
    <property type="protein sequence ID" value="SCZ85783.1"/>
    <property type="molecule type" value="Genomic_DNA"/>
</dbReference>
<sequence>MKIKKLAFALALSIVANPIWADRIGGSSRADFLTDELVIPCVKLKNFSDSNLEGLYFDVRLERRGNSFNYELVEAVQENSDVCRKIAALAAFEDDDYDNSDDDDDDNGFSHSSGSIGNGKATRLFVGCEIDDDDDDGRESEIELKVLNLAPGDYRARVTSGGNVEHSSVKQASRFETEFKFKSDTDDSDKTLITADFIQDSTVTGEILDMNDVVVLSANAVCKIDD</sequence>
<accession>A0A1G5SF01</accession>
<evidence type="ECO:0000256" key="1">
    <source>
        <dbReference type="SAM" id="SignalP"/>
    </source>
</evidence>
<feature type="chain" id="PRO_5011460382" evidence="1">
    <location>
        <begin position="22"/>
        <end position="226"/>
    </location>
</feature>
<reference evidence="2 3" key="1">
    <citation type="submission" date="2016-10" db="EMBL/GenBank/DDBJ databases">
        <authorList>
            <person name="de Groot N.N."/>
        </authorList>
    </citation>
    <scope>NUCLEOTIDE SEQUENCE [LARGE SCALE GENOMIC DNA]</scope>
    <source>
        <strain evidence="2">1</strain>
    </source>
</reference>
<feature type="signal peptide" evidence="1">
    <location>
        <begin position="1"/>
        <end position="21"/>
    </location>
</feature>
<dbReference type="Proteomes" id="UP000198729">
    <property type="component" value="Unassembled WGS sequence"/>
</dbReference>
<name>A0A1G5SF01_9PROT</name>
<keyword evidence="1" id="KW-0732">Signal</keyword>
<evidence type="ECO:0000313" key="3">
    <source>
        <dbReference type="Proteomes" id="UP000198729"/>
    </source>
</evidence>
<gene>
    <name evidence="2" type="ORF">NSMM_410018</name>
</gene>